<dbReference type="AlphaFoldDB" id="A0A5Q0BPE5"/>
<dbReference type="GO" id="GO:0035438">
    <property type="term" value="F:cyclic-di-GMP binding"/>
    <property type="evidence" value="ECO:0007669"/>
    <property type="project" value="InterPro"/>
</dbReference>
<sequence>MTYNHVVPERKIDITIPDGKMLAQAWMPFVKNGGLFVPTQNEARLGEWLVLAVTLPDAAQPIRVLGHIVWLSRSGADNGMPAGWGIQFSERDNGQTRRRIEESLQRLAPSISDVTTTFTM</sequence>
<dbReference type="KEGG" id="mmob:F6R98_14065"/>
<dbReference type="OrthoDB" id="5296245at2"/>
<accession>A0A5Q0BPE5</accession>
<keyword evidence="3" id="KW-1185">Reference proteome</keyword>
<organism evidence="2 3">
    <name type="scientific">Candidatus Methylospira mobilis</name>
    <dbReference type="NCBI Taxonomy" id="1808979"/>
    <lineage>
        <taxon>Bacteria</taxon>
        <taxon>Pseudomonadati</taxon>
        <taxon>Pseudomonadota</taxon>
        <taxon>Gammaproteobacteria</taxon>
        <taxon>Methylococcales</taxon>
        <taxon>Methylococcaceae</taxon>
        <taxon>Candidatus Methylospira</taxon>
    </lineage>
</organism>
<feature type="domain" description="PilZ" evidence="1">
    <location>
        <begin position="13"/>
        <end position="104"/>
    </location>
</feature>
<dbReference type="InParanoid" id="A0A5Q0BPE5"/>
<dbReference type="RefSeq" id="WP_153249589.1">
    <property type="nucleotide sequence ID" value="NZ_CP044205.1"/>
</dbReference>
<dbReference type="EMBL" id="CP044205">
    <property type="protein sequence ID" value="QFY43606.1"/>
    <property type="molecule type" value="Genomic_DNA"/>
</dbReference>
<dbReference type="Proteomes" id="UP000325755">
    <property type="component" value="Chromosome"/>
</dbReference>
<reference evidence="2 3" key="1">
    <citation type="submission" date="2019-09" db="EMBL/GenBank/DDBJ databases">
        <title>Ecophysiology of the spiral-shaped methanotroph Methylospira mobilis as revealed by the complete genome sequence.</title>
        <authorList>
            <person name="Oshkin I.Y."/>
            <person name="Dedysh S.N."/>
            <person name="Miroshnikov K."/>
            <person name="Danilova O.V."/>
            <person name="Hakobyan A."/>
            <person name="Liesack W."/>
        </authorList>
    </citation>
    <scope>NUCLEOTIDE SEQUENCE [LARGE SCALE GENOMIC DNA]</scope>
    <source>
        <strain evidence="2 3">Shm1</strain>
    </source>
</reference>
<gene>
    <name evidence="2" type="ORF">F6R98_14065</name>
</gene>
<dbReference type="Pfam" id="PF07238">
    <property type="entry name" value="PilZ"/>
    <property type="match status" value="1"/>
</dbReference>
<dbReference type="InterPro" id="IPR009875">
    <property type="entry name" value="PilZ_domain"/>
</dbReference>
<dbReference type="Gene3D" id="2.40.10.220">
    <property type="entry name" value="predicted glycosyltransferase like domains"/>
    <property type="match status" value="1"/>
</dbReference>
<evidence type="ECO:0000313" key="3">
    <source>
        <dbReference type="Proteomes" id="UP000325755"/>
    </source>
</evidence>
<name>A0A5Q0BPE5_9GAMM</name>
<evidence type="ECO:0000313" key="2">
    <source>
        <dbReference type="EMBL" id="QFY43606.1"/>
    </source>
</evidence>
<proteinExistence type="predicted"/>
<protein>
    <submittedName>
        <fullName evidence="2">Pilus assembly protein PilZ</fullName>
    </submittedName>
</protein>
<evidence type="ECO:0000259" key="1">
    <source>
        <dbReference type="Pfam" id="PF07238"/>
    </source>
</evidence>